<proteinExistence type="predicted"/>
<dbReference type="PROSITE" id="PS50013">
    <property type="entry name" value="CHROMO_2"/>
    <property type="match status" value="1"/>
</dbReference>
<evidence type="ECO:0000256" key="3">
    <source>
        <dbReference type="ARBA" id="ARBA00022722"/>
    </source>
</evidence>
<dbReference type="InterPro" id="IPR016197">
    <property type="entry name" value="Chromo-like_dom_sf"/>
</dbReference>
<dbReference type="GO" id="GO:0004519">
    <property type="term" value="F:endonuclease activity"/>
    <property type="evidence" value="ECO:0007669"/>
    <property type="project" value="UniProtKB-KW"/>
</dbReference>
<dbReference type="InterPro" id="IPR043502">
    <property type="entry name" value="DNA/RNA_pol_sf"/>
</dbReference>
<dbReference type="CDD" id="cd09274">
    <property type="entry name" value="RNase_HI_RT_Ty3"/>
    <property type="match status" value="1"/>
</dbReference>
<protein>
    <recommendedName>
        <fullName evidence="7">Chromo domain-containing protein</fullName>
    </recommendedName>
</protein>
<dbReference type="Proteomes" id="UP000004994">
    <property type="component" value="Chromosome 12"/>
</dbReference>
<dbReference type="GO" id="GO:0016787">
    <property type="term" value="F:hydrolase activity"/>
    <property type="evidence" value="ECO:0007669"/>
    <property type="project" value="UniProtKB-KW"/>
</dbReference>
<evidence type="ECO:0000256" key="2">
    <source>
        <dbReference type="ARBA" id="ARBA00022695"/>
    </source>
</evidence>
<dbReference type="Gramene" id="Solyc12g040747.1.1">
    <property type="protein sequence ID" value="Solyc12g040747.1.1"/>
    <property type="gene ID" value="Solyc12g040747.1"/>
</dbReference>
<dbReference type="SUPFAM" id="SSF54160">
    <property type="entry name" value="Chromo domain-like"/>
    <property type="match status" value="1"/>
</dbReference>
<dbReference type="InParanoid" id="A0A3Q7J911"/>
<evidence type="ECO:0000313" key="8">
    <source>
        <dbReference type="EnsemblPlants" id="Solyc12g040747.1.1"/>
    </source>
</evidence>
<accession>A0A3Q7J911</accession>
<keyword evidence="9" id="KW-1185">Reference proteome</keyword>
<dbReference type="Gene3D" id="1.10.340.70">
    <property type="match status" value="1"/>
</dbReference>
<keyword evidence="3" id="KW-0540">Nuclease</keyword>
<dbReference type="InterPro" id="IPR000953">
    <property type="entry name" value="Chromo/chromo_shadow_dom"/>
</dbReference>
<dbReference type="InterPro" id="IPR041588">
    <property type="entry name" value="Integrase_H2C2"/>
</dbReference>
<dbReference type="STRING" id="4081.A0A3Q7J911"/>
<dbReference type="Gene3D" id="2.40.50.40">
    <property type="match status" value="1"/>
</dbReference>
<reference evidence="8" key="2">
    <citation type="submission" date="2019-01" db="UniProtKB">
        <authorList>
            <consortium name="EnsemblPlants"/>
        </authorList>
    </citation>
    <scope>IDENTIFICATION</scope>
    <source>
        <strain evidence="8">cv. Heinz 1706</strain>
    </source>
</reference>
<dbReference type="OMA" id="RYHNDIC"/>
<keyword evidence="6" id="KW-0695">RNA-directed DNA polymerase</keyword>
<dbReference type="Pfam" id="PF17917">
    <property type="entry name" value="RT_RNaseH"/>
    <property type="match status" value="1"/>
</dbReference>
<evidence type="ECO:0000256" key="6">
    <source>
        <dbReference type="ARBA" id="ARBA00022918"/>
    </source>
</evidence>
<evidence type="ECO:0000313" key="9">
    <source>
        <dbReference type="Proteomes" id="UP000004994"/>
    </source>
</evidence>
<reference evidence="8" key="1">
    <citation type="journal article" date="2012" name="Nature">
        <title>The tomato genome sequence provides insights into fleshy fruit evolution.</title>
        <authorList>
            <consortium name="Tomato Genome Consortium"/>
        </authorList>
    </citation>
    <scope>NUCLEOTIDE SEQUENCE [LARGE SCALE GENOMIC DNA]</scope>
    <source>
        <strain evidence="8">cv. Heinz 1706</strain>
    </source>
</reference>
<keyword evidence="5" id="KW-0378">Hydrolase</keyword>
<feature type="domain" description="Chromo" evidence="7">
    <location>
        <begin position="222"/>
        <end position="268"/>
    </location>
</feature>
<dbReference type="EnsemblPlants" id="Solyc12g040747.1.1">
    <property type="protein sequence ID" value="Solyc12g040747.1.1"/>
    <property type="gene ID" value="Solyc12g040747.1"/>
</dbReference>
<keyword evidence="2" id="KW-0548">Nucleotidyltransferase</keyword>
<sequence length="268" mass="30537">MQEGHPIAFISKALSPRHAALSVYDRELLTIVQAETKWSHYLLGQKFIITTDQKALKFLMEQKIHTNSQLLWLTKLMLFDYAIEYKKGVDNKVADALSRVSGAELLALVVSAAGTDLFQAIVDSWSSDAELQQLITDLQTDPTTRNLFTWSQGHLRRKGKLVIGKDQSLRTEIMTLWHVGSQGGHSGVEATLKRLLTLFYWKHMRTDVKQFIQSTYCPEPELELERRMVKQGNKAVAQVLVKWCGFPADNATWEFATVLKTRFPLFDP</sequence>
<evidence type="ECO:0000259" key="7">
    <source>
        <dbReference type="PROSITE" id="PS50013"/>
    </source>
</evidence>
<dbReference type="Pfam" id="PF00385">
    <property type="entry name" value="Chromo"/>
    <property type="match status" value="1"/>
</dbReference>
<dbReference type="SUPFAM" id="SSF56672">
    <property type="entry name" value="DNA/RNA polymerases"/>
    <property type="match status" value="1"/>
</dbReference>
<dbReference type="PANTHER" id="PTHR37984">
    <property type="entry name" value="PROTEIN CBG26694"/>
    <property type="match status" value="1"/>
</dbReference>
<name>A0A3Q7J911_SOLLC</name>
<dbReference type="AlphaFoldDB" id="A0A3Q7J911"/>
<evidence type="ECO:0000256" key="5">
    <source>
        <dbReference type="ARBA" id="ARBA00022801"/>
    </source>
</evidence>
<keyword evidence="4" id="KW-0255">Endonuclease</keyword>
<dbReference type="InterPro" id="IPR050951">
    <property type="entry name" value="Retrovirus_Pol_polyprotein"/>
</dbReference>
<evidence type="ECO:0000256" key="4">
    <source>
        <dbReference type="ARBA" id="ARBA00022759"/>
    </source>
</evidence>
<dbReference type="InterPro" id="IPR041373">
    <property type="entry name" value="RT_RNaseH"/>
</dbReference>
<evidence type="ECO:0000256" key="1">
    <source>
        <dbReference type="ARBA" id="ARBA00022679"/>
    </source>
</evidence>
<dbReference type="Pfam" id="PF17921">
    <property type="entry name" value="Integrase_H2C2"/>
    <property type="match status" value="1"/>
</dbReference>
<dbReference type="InterPro" id="IPR023780">
    <property type="entry name" value="Chromo_domain"/>
</dbReference>
<keyword evidence="1" id="KW-0808">Transferase</keyword>
<dbReference type="GO" id="GO:0003964">
    <property type="term" value="F:RNA-directed DNA polymerase activity"/>
    <property type="evidence" value="ECO:0007669"/>
    <property type="project" value="UniProtKB-KW"/>
</dbReference>
<organism evidence="8">
    <name type="scientific">Solanum lycopersicum</name>
    <name type="common">Tomato</name>
    <name type="synonym">Lycopersicon esculentum</name>
    <dbReference type="NCBI Taxonomy" id="4081"/>
    <lineage>
        <taxon>Eukaryota</taxon>
        <taxon>Viridiplantae</taxon>
        <taxon>Streptophyta</taxon>
        <taxon>Embryophyta</taxon>
        <taxon>Tracheophyta</taxon>
        <taxon>Spermatophyta</taxon>
        <taxon>Magnoliopsida</taxon>
        <taxon>eudicotyledons</taxon>
        <taxon>Gunneridae</taxon>
        <taxon>Pentapetalae</taxon>
        <taxon>asterids</taxon>
        <taxon>lamiids</taxon>
        <taxon>Solanales</taxon>
        <taxon>Solanaceae</taxon>
        <taxon>Solanoideae</taxon>
        <taxon>Solaneae</taxon>
        <taxon>Solanum</taxon>
        <taxon>Solanum subgen. Lycopersicon</taxon>
    </lineage>
</organism>
<dbReference type="PANTHER" id="PTHR37984:SF5">
    <property type="entry name" value="PROTEIN NYNRIN-LIKE"/>
    <property type="match status" value="1"/>
</dbReference>